<protein>
    <submittedName>
        <fullName evidence="2">Uncharacterized protein</fullName>
    </submittedName>
</protein>
<evidence type="ECO:0000256" key="1">
    <source>
        <dbReference type="SAM" id="MobiDB-lite"/>
    </source>
</evidence>
<reference evidence="2 3" key="1">
    <citation type="submission" date="2020-04" db="EMBL/GenBank/DDBJ databases">
        <title>Perkinsus chesapeaki whole genome sequence.</title>
        <authorList>
            <person name="Bogema D.R."/>
        </authorList>
    </citation>
    <scope>NUCLEOTIDE SEQUENCE [LARGE SCALE GENOMIC DNA]</scope>
    <source>
        <strain evidence="2">ATCC PRA-425</strain>
    </source>
</reference>
<gene>
    <name evidence="2" type="ORF">FOL47_003142</name>
</gene>
<keyword evidence="3" id="KW-1185">Reference proteome</keyword>
<dbReference type="Proteomes" id="UP000591131">
    <property type="component" value="Unassembled WGS sequence"/>
</dbReference>
<feature type="region of interest" description="Disordered" evidence="1">
    <location>
        <begin position="1"/>
        <end position="22"/>
    </location>
</feature>
<name>A0A7J6M9L4_PERCH</name>
<accession>A0A7J6M9L4</accession>
<organism evidence="2 3">
    <name type="scientific">Perkinsus chesapeaki</name>
    <name type="common">Clam parasite</name>
    <name type="synonym">Perkinsus andrewsi</name>
    <dbReference type="NCBI Taxonomy" id="330153"/>
    <lineage>
        <taxon>Eukaryota</taxon>
        <taxon>Sar</taxon>
        <taxon>Alveolata</taxon>
        <taxon>Perkinsozoa</taxon>
        <taxon>Perkinsea</taxon>
        <taxon>Perkinsida</taxon>
        <taxon>Perkinsidae</taxon>
        <taxon>Perkinsus</taxon>
    </lineage>
</organism>
<dbReference type="EMBL" id="JAAPAO010000195">
    <property type="protein sequence ID" value="KAF4668219.1"/>
    <property type="molecule type" value="Genomic_DNA"/>
</dbReference>
<dbReference type="AlphaFoldDB" id="A0A7J6M9L4"/>
<evidence type="ECO:0000313" key="2">
    <source>
        <dbReference type="EMBL" id="KAF4668219.1"/>
    </source>
</evidence>
<proteinExistence type="predicted"/>
<evidence type="ECO:0000313" key="3">
    <source>
        <dbReference type="Proteomes" id="UP000591131"/>
    </source>
</evidence>
<sequence length="107" mass="11961">MTHGPQSTKRDPAVTGSHRMRHKQIFKSRTPTELASYMVIPFKAILRSDSIDCAVDGLLNYIETVLEIADTNRNRTVYHFLDMGVQPASVLALELAPALLDPRVLLD</sequence>
<comment type="caution">
    <text evidence="2">The sequence shown here is derived from an EMBL/GenBank/DDBJ whole genome shotgun (WGS) entry which is preliminary data.</text>
</comment>